<proteinExistence type="predicted"/>
<organism evidence="1 2">
    <name type="scientific">Acinetobacter soli NIPH 2899</name>
    <dbReference type="NCBI Taxonomy" id="1217677"/>
    <lineage>
        <taxon>Bacteria</taxon>
        <taxon>Pseudomonadati</taxon>
        <taxon>Pseudomonadota</taxon>
        <taxon>Gammaproteobacteria</taxon>
        <taxon>Moraxellales</taxon>
        <taxon>Moraxellaceae</taxon>
        <taxon>Acinetobacter</taxon>
    </lineage>
</organism>
<evidence type="ECO:0000313" key="2">
    <source>
        <dbReference type="Proteomes" id="UP000018433"/>
    </source>
</evidence>
<gene>
    <name evidence="1" type="ORF">F950_02967</name>
</gene>
<evidence type="ECO:0008006" key="3">
    <source>
        <dbReference type="Google" id="ProtNLM"/>
    </source>
</evidence>
<name>A0ABN0JY65_9GAMM</name>
<evidence type="ECO:0000313" key="1">
    <source>
        <dbReference type="EMBL" id="ENV60404.1"/>
    </source>
</evidence>
<dbReference type="Proteomes" id="UP000018433">
    <property type="component" value="Unassembled WGS sequence"/>
</dbReference>
<comment type="caution">
    <text evidence="1">The sequence shown here is derived from an EMBL/GenBank/DDBJ whole genome shotgun (WGS) entry which is preliminary data.</text>
</comment>
<accession>A0ABN0JY65</accession>
<reference evidence="1 2" key="1">
    <citation type="submission" date="2013-02" db="EMBL/GenBank/DDBJ databases">
        <title>The Genome Sequence of Acinetobacter soli NIPH 2899.</title>
        <authorList>
            <consortium name="The Broad Institute Genome Sequencing Platform"/>
            <consortium name="The Broad Institute Genome Sequencing Center for Infectious Disease"/>
            <person name="Cerqueira G."/>
            <person name="Feldgarden M."/>
            <person name="Courvalin P."/>
            <person name="Perichon B."/>
            <person name="Grillot-Courvalin C."/>
            <person name="Clermont D."/>
            <person name="Rocha E."/>
            <person name="Yoon E.-J."/>
            <person name="Nemec A."/>
            <person name="Walker B."/>
            <person name="Young S.K."/>
            <person name="Zeng Q."/>
            <person name="Gargeya S."/>
            <person name="Fitzgerald M."/>
            <person name="Haas B."/>
            <person name="Abouelleil A."/>
            <person name="Alvarado L."/>
            <person name="Arachchi H.M."/>
            <person name="Berlin A.M."/>
            <person name="Chapman S.B."/>
            <person name="Dewar J."/>
            <person name="Goldberg J."/>
            <person name="Griggs A."/>
            <person name="Gujja S."/>
            <person name="Hansen M."/>
            <person name="Howarth C."/>
            <person name="Imamovic A."/>
            <person name="Larimer J."/>
            <person name="McCowan C."/>
            <person name="Murphy C."/>
            <person name="Neiman D."/>
            <person name="Pearson M."/>
            <person name="Priest M."/>
            <person name="Roberts A."/>
            <person name="Saif S."/>
            <person name="Shea T."/>
            <person name="Sisk P."/>
            <person name="Sykes S."/>
            <person name="Wortman J."/>
            <person name="Nusbaum C."/>
            <person name="Birren B."/>
        </authorList>
    </citation>
    <scope>NUCLEOTIDE SEQUENCE [LARGE SCALE GENOMIC DNA]</scope>
    <source>
        <strain evidence="1 2">NIPH 2899</strain>
    </source>
</reference>
<dbReference type="RefSeq" id="WP_004948393.1">
    <property type="nucleotide sequence ID" value="NZ_KB849643.1"/>
</dbReference>
<sequence>MRDAKDNQTLDWVEELGVAKYEQKINHGTLYAYNKHKCRCDFCKEAKSISNQRAALKAKIKENQVNGNSRTPLLVAGGAA</sequence>
<dbReference type="EMBL" id="APPV01000011">
    <property type="protein sequence ID" value="ENV60404.1"/>
    <property type="molecule type" value="Genomic_DNA"/>
</dbReference>
<keyword evidence="2" id="KW-1185">Reference proteome</keyword>
<protein>
    <recommendedName>
        <fullName evidence="3">Zinc-binding domain-containing protein</fullName>
    </recommendedName>
</protein>